<dbReference type="EMBL" id="PGOL01000571">
    <property type="protein sequence ID" value="PKI68105.1"/>
    <property type="molecule type" value="Genomic_DNA"/>
</dbReference>
<protein>
    <submittedName>
        <fullName evidence="1">Uncharacterized protein</fullName>
    </submittedName>
</protein>
<comment type="caution">
    <text evidence="1">The sequence shown here is derived from an EMBL/GenBank/DDBJ whole genome shotgun (WGS) entry which is preliminary data.</text>
</comment>
<proteinExistence type="predicted"/>
<gene>
    <name evidence="1" type="ORF">CRG98_011701</name>
</gene>
<dbReference type="Proteomes" id="UP000233551">
    <property type="component" value="Unassembled WGS sequence"/>
</dbReference>
<reference evidence="1 2" key="1">
    <citation type="submission" date="2017-11" db="EMBL/GenBank/DDBJ databases">
        <title>De-novo sequencing of pomegranate (Punica granatum L.) genome.</title>
        <authorList>
            <person name="Akparov Z."/>
            <person name="Amiraslanov A."/>
            <person name="Hajiyeva S."/>
            <person name="Abbasov M."/>
            <person name="Kaur K."/>
            <person name="Hamwieh A."/>
            <person name="Solovyev V."/>
            <person name="Salamov A."/>
            <person name="Braich B."/>
            <person name="Kosarev P."/>
            <person name="Mahmoud A."/>
            <person name="Hajiyev E."/>
            <person name="Babayeva S."/>
            <person name="Izzatullayeva V."/>
            <person name="Mammadov A."/>
            <person name="Mammadov A."/>
            <person name="Sharifova S."/>
            <person name="Ojaghi J."/>
            <person name="Eynullazada K."/>
            <person name="Bayramov B."/>
            <person name="Abdulazimova A."/>
            <person name="Shahmuradov I."/>
        </authorList>
    </citation>
    <scope>NUCLEOTIDE SEQUENCE [LARGE SCALE GENOMIC DNA]</scope>
    <source>
        <strain evidence="2">cv. AG2017</strain>
        <tissue evidence="1">Leaf</tissue>
    </source>
</reference>
<sequence length="77" mass="8487">MATRLLDFPSLVLWRGRELECGKGGRKGESCGYSASKLLVEMLAPIISLSTAAWMLNLMPNRLDSPPIYRIASGMMN</sequence>
<dbReference type="AlphaFoldDB" id="A0A2I0KHV9"/>
<name>A0A2I0KHV9_PUNGR</name>
<organism evidence="1 2">
    <name type="scientific">Punica granatum</name>
    <name type="common">Pomegranate</name>
    <dbReference type="NCBI Taxonomy" id="22663"/>
    <lineage>
        <taxon>Eukaryota</taxon>
        <taxon>Viridiplantae</taxon>
        <taxon>Streptophyta</taxon>
        <taxon>Embryophyta</taxon>
        <taxon>Tracheophyta</taxon>
        <taxon>Spermatophyta</taxon>
        <taxon>Magnoliopsida</taxon>
        <taxon>eudicotyledons</taxon>
        <taxon>Gunneridae</taxon>
        <taxon>Pentapetalae</taxon>
        <taxon>rosids</taxon>
        <taxon>malvids</taxon>
        <taxon>Myrtales</taxon>
        <taxon>Lythraceae</taxon>
        <taxon>Punica</taxon>
    </lineage>
</organism>
<accession>A0A2I0KHV9</accession>
<evidence type="ECO:0000313" key="1">
    <source>
        <dbReference type="EMBL" id="PKI68105.1"/>
    </source>
</evidence>
<evidence type="ECO:0000313" key="2">
    <source>
        <dbReference type="Proteomes" id="UP000233551"/>
    </source>
</evidence>
<keyword evidence="2" id="KW-1185">Reference proteome</keyword>